<feature type="domain" description="CENP-V/GFA" evidence="4">
    <location>
        <begin position="4"/>
        <end position="129"/>
    </location>
</feature>
<dbReference type="SUPFAM" id="SSF51316">
    <property type="entry name" value="Mss4-like"/>
    <property type="match status" value="1"/>
</dbReference>
<evidence type="ECO:0000256" key="1">
    <source>
        <dbReference type="ARBA" id="ARBA00005495"/>
    </source>
</evidence>
<dbReference type="GO" id="GO:0046872">
    <property type="term" value="F:metal ion binding"/>
    <property type="evidence" value="ECO:0007669"/>
    <property type="project" value="UniProtKB-KW"/>
</dbReference>
<keyword evidence="3" id="KW-0862">Zinc</keyword>
<dbReference type="PANTHER" id="PTHR28620:SF1">
    <property type="entry name" value="CENP-V_GFA DOMAIN-CONTAINING PROTEIN"/>
    <property type="match status" value="1"/>
</dbReference>
<dbReference type="RefSeq" id="WP_110018472.1">
    <property type="nucleotide sequence ID" value="NZ_QGTJ01000005.1"/>
</dbReference>
<gene>
    <name evidence="5" type="ORF">C7443_105114</name>
</gene>
<organism evidence="5 6">
    <name type="scientific">Plasticicumulans acidivorans</name>
    <dbReference type="NCBI Taxonomy" id="886464"/>
    <lineage>
        <taxon>Bacteria</taxon>
        <taxon>Pseudomonadati</taxon>
        <taxon>Pseudomonadota</taxon>
        <taxon>Gammaproteobacteria</taxon>
        <taxon>Candidatus Competibacteraceae</taxon>
        <taxon>Plasticicumulans</taxon>
    </lineage>
</organism>
<dbReference type="Proteomes" id="UP000246569">
    <property type="component" value="Unassembled WGS sequence"/>
</dbReference>
<comment type="caution">
    <text evidence="5">The sequence shown here is derived from an EMBL/GenBank/DDBJ whole genome shotgun (WGS) entry which is preliminary data.</text>
</comment>
<sequence>MHPLTGSCHCGNIRVELTLSREPTEYTPRACDCDFCRKHGAAYLSDADGSLSIHVKAMERLQRYRQGSGIAQMLVCGHCGVLVGGLYAEDDVCYAAVNVRIIDGGANFAASQPASPQALPDAEKIERWKRLWFAHVQLDADCD</sequence>
<reference evidence="5 6" key="1">
    <citation type="submission" date="2018-05" db="EMBL/GenBank/DDBJ databases">
        <title>Genomic Encyclopedia of Type Strains, Phase IV (KMG-IV): sequencing the most valuable type-strain genomes for metagenomic binning, comparative biology and taxonomic classification.</title>
        <authorList>
            <person name="Goeker M."/>
        </authorList>
    </citation>
    <scope>NUCLEOTIDE SEQUENCE [LARGE SCALE GENOMIC DNA]</scope>
    <source>
        <strain evidence="5 6">DSM 23606</strain>
    </source>
</reference>
<dbReference type="InterPro" id="IPR011057">
    <property type="entry name" value="Mss4-like_sf"/>
</dbReference>
<dbReference type="Gene3D" id="2.170.150.70">
    <property type="match status" value="1"/>
</dbReference>
<dbReference type="PANTHER" id="PTHR28620">
    <property type="entry name" value="CENTROMERE PROTEIN V"/>
    <property type="match status" value="1"/>
</dbReference>
<accession>A0A317MUK1</accession>
<dbReference type="AlphaFoldDB" id="A0A317MUK1"/>
<evidence type="ECO:0000259" key="4">
    <source>
        <dbReference type="PROSITE" id="PS51891"/>
    </source>
</evidence>
<protein>
    <recommendedName>
        <fullName evidence="4">CENP-V/GFA domain-containing protein</fullName>
    </recommendedName>
</protein>
<dbReference type="InterPro" id="IPR052355">
    <property type="entry name" value="CENP-V-like"/>
</dbReference>
<dbReference type="OrthoDB" id="9805575at2"/>
<dbReference type="PROSITE" id="PS51891">
    <property type="entry name" value="CENP_V_GFA"/>
    <property type="match status" value="1"/>
</dbReference>
<dbReference type="Pfam" id="PF04828">
    <property type="entry name" value="GFA"/>
    <property type="match status" value="1"/>
</dbReference>
<dbReference type="GO" id="GO:0016846">
    <property type="term" value="F:carbon-sulfur lyase activity"/>
    <property type="evidence" value="ECO:0007669"/>
    <property type="project" value="InterPro"/>
</dbReference>
<evidence type="ECO:0000313" key="6">
    <source>
        <dbReference type="Proteomes" id="UP000246569"/>
    </source>
</evidence>
<evidence type="ECO:0000256" key="3">
    <source>
        <dbReference type="ARBA" id="ARBA00022833"/>
    </source>
</evidence>
<comment type="similarity">
    <text evidence="1">Belongs to the Gfa family.</text>
</comment>
<keyword evidence="6" id="KW-1185">Reference proteome</keyword>
<evidence type="ECO:0000256" key="2">
    <source>
        <dbReference type="ARBA" id="ARBA00022723"/>
    </source>
</evidence>
<dbReference type="EMBL" id="QGTJ01000005">
    <property type="protein sequence ID" value="PWV61686.1"/>
    <property type="molecule type" value="Genomic_DNA"/>
</dbReference>
<keyword evidence="2" id="KW-0479">Metal-binding</keyword>
<dbReference type="InterPro" id="IPR006913">
    <property type="entry name" value="CENP-V/GFA"/>
</dbReference>
<evidence type="ECO:0000313" key="5">
    <source>
        <dbReference type="EMBL" id="PWV61686.1"/>
    </source>
</evidence>
<proteinExistence type="inferred from homology"/>
<name>A0A317MUK1_9GAMM</name>